<dbReference type="PROSITE" id="PS51645">
    <property type="entry name" value="PHR_CRY_ALPHA_BETA"/>
    <property type="match status" value="1"/>
</dbReference>
<protein>
    <recommendedName>
        <fullName evidence="4">Deoxyribodipyrimidine photo-lyase</fullName>
        <ecNumber evidence="3">4.1.99.3</ecNumber>
    </recommendedName>
    <alternativeName>
        <fullName evidence="8">DNA photolyase</fullName>
    </alternativeName>
    <alternativeName>
        <fullName evidence="11">Photoreactivating enzyme</fullName>
    </alternativeName>
</protein>
<dbReference type="InterPro" id="IPR036134">
    <property type="entry name" value="Crypto/Photolyase_FAD-like_sf"/>
</dbReference>
<comment type="cofactor">
    <cofactor evidence="1">
        <name>(6R)-5,10-methylene-5,6,7,8-tetrahydrofolate</name>
        <dbReference type="ChEBI" id="CHEBI:15636"/>
    </cofactor>
</comment>
<dbReference type="GO" id="GO:0000719">
    <property type="term" value="P:photoreactive repair"/>
    <property type="evidence" value="ECO:0007669"/>
    <property type="project" value="UniProtKB-ARBA"/>
</dbReference>
<feature type="site" description="Electron transfer via tryptophanyl radical" evidence="13">
    <location>
        <position position="397"/>
    </location>
</feature>
<evidence type="ECO:0000256" key="1">
    <source>
        <dbReference type="ARBA" id="ARBA00001932"/>
    </source>
</evidence>
<comment type="catalytic activity">
    <reaction evidence="9">
        <text>cyclobutadipyrimidine (in DNA) = 2 pyrimidine residues (in DNA).</text>
        <dbReference type="EC" id="4.1.99.3"/>
    </reaction>
</comment>
<proteinExistence type="inferred from homology"/>
<dbReference type="InterPro" id="IPR036155">
    <property type="entry name" value="Crypto/Photolyase_N_sf"/>
</dbReference>
<evidence type="ECO:0000256" key="7">
    <source>
        <dbReference type="ARBA" id="ARBA00022991"/>
    </source>
</evidence>
<dbReference type="STRING" id="680026.AB733_05550"/>
<evidence type="ECO:0000256" key="5">
    <source>
        <dbReference type="ARBA" id="ARBA00022630"/>
    </source>
</evidence>
<dbReference type="InterPro" id="IPR005101">
    <property type="entry name" value="Cryptochr/Photolyase_FAD-bd"/>
</dbReference>
<feature type="site" description="Electron transfer via tryptophanyl radical" evidence="13">
    <location>
        <position position="321"/>
    </location>
</feature>
<dbReference type="RefSeq" id="WP_048897866.1">
    <property type="nucleotide sequence ID" value="NZ_AP024853.1"/>
</dbReference>
<feature type="binding site" evidence="12">
    <location>
        <position position="286"/>
    </location>
    <ligand>
        <name>FAD</name>
        <dbReference type="ChEBI" id="CHEBI:57692"/>
    </ligand>
</feature>
<dbReference type="FunFam" id="1.10.579.10:FF:000003">
    <property type="entry name" value="Deoxyribodipyrimidine photo-lyase"/>
    <property type="match status" value="1"/>
</dbReference>
<dbReference type="GO" id="GO:0003904">
    <property type="term" value="F:deoxyribodipyrimidine photo-lyase activity"/>
    <property type="evidence" value="ECO:0007669"/>
    <property type="project" value="UniProtKB-EC"/>
</dbReference>
<dbReference type="GO" id="GO:0003677">
    <property type="term" value="F:DNA binding"/>
    <property type="evidence" value="ECO:0007669"/>
    <property type="project" value="TreeGrafter"/>
</dbReference>
<keyword evidence="16" id="KW-0456">Lyase</keyword>
<evidence type="ECO:0000256" key="9">
    <source>
        <dbReference type="ARBA" id="ARBA00033999"/>
    </source>
</evidence>
<evidence type="ECO:0000313" key="17">
    <source>
        <dbReference type="Proteomes" id="UP000240481"/>
    </source>
</evidence>
<evidence type="ECO:0000256" key="11">
    <source>
        <dbReference type="ARBA" id="ARBA00083107"/>
    </source>
</evidence>
<reference evidence="16 17" key="1">
    <citation type="submission" date="2018-01" db="EMBL/GenBank/DDBJ databases">
        <title>Whole genome sequencing of Histamine producing bacteria.</title>
        <authorList>
            <person name="Butler K."/>
        </authorList>
    </citation>
    <scope>NUCLEOTIDE SEQUENCE [LARGE SCALE GENOMIC DNA]</scope>
    <source>
        <strain evidence="16 17">DSM 24669</strain>
    </source>
</reference>
<comment type="similarity">
    <text evidence="14">Belongs to the DNA photolyase family.</text>
</comment>
<dbReference type="InterPro" id="IPR002081">
    <property type="entry name" value="Cryptochrome/DNA_photolyase_1"/>
</dbReference>
<accession>A0A0J8Y1S5</accession>
<keyword evidence="6 12" id="KW-0274">FAD</keyword>
<dbReference type="PROSITE" id="PS00394">
    <property type="entry name" value="DNA_PHOTOLYASES_1_1"/>
    <property type="match status" value="1"/>
</dbReference>
<keyword evidence="7 14" id="KW-0157">Chromophore</keyword>
<comment type="cofactor">
    <cofactor evidence="12">
        <name>FAD</name>
        <dbReference type="ChEBI" id="CHEBI:57692"/>
    </cofactor>
    <text evidence="12">Binds 1 FAD per subunit.</text>
</comment>
<keyword evidence="5 12" id="KW-0285">Flavoprotein</keyword>
<gene>
    <name evidence="16" type="ORF">C9I94_08825</name>
</gene>
<organism evidence="16 17">
    <name type="scientific">Photobacterium swingsii</name>
    <dbReference type="NCBI Taxonomy" id="680026"/>
    <lineage>
        <taxon>Bacteria</taxon>
        <taxon>Pseudomonadati</taxon>
        <taxon>Pseudomonadota</taxon>
        <taxon>Gammaproteobacteria</taxon>
        <taxon>Vibrionales</taxon>
        <taxon>Vibrionaceae</taxon>
        <taxon>Photobacterium</taxon>
    </lineage>
</organism>
<dbReference type="Pfam" id="PF00875">
    <property type="entry name" value="DNA_photolyase"/>
    <property type="match status" value="1"/>
</dbReference>
<keyword evidence="17" id="KW-1185">Reference proteome</keyword>
<dbReference type="Gene3D" id="1.10.579.10">
    <property type="entry name" value="DNA Cyclobutane Dipyrimidine Photolyase, subunit A, domain 3"/>
    <property type="match status" value="1"/>
</dbReference>
<evidence type="ECO:0000256" key="12">
    <source>
        <dbReference type="PIRSR" id="PIRSR602081-1"/>
    </source>
</evidence>
<evidence type="ECO:0000256" key="6">
    <source>
        <dbReference type="ARBA" id="ARBA00022827"/>
    </source>
</evidence>
<dbReference type="SUPFAM" id="SSF48173">
    <property type="entry name" value="Cryptochrome/photolyase FAD-binding domain"/>
    <property type="match status" value="1"/>
</dbReference>
<evidence type="ECO:0000256" key="13">
    <source>
        <dbReference type="PIRSR" id="PIRSR602081-2"/>
    </source>
</evidence>
<dbReference type="PROSITE" id="PS00691">
    <property type="entry name" value="DNA_PHOTOLYASES_1_2"/>
    <property type="match status" value="1"/>
</dbReference>
<evidence type="ECO:0000256" key="8">
    <source>
        <dbReference type="ARBA" id="ARBA00031671"/>
    </source>
</evidence>
<dbReference type="PRINTS" id="PR00147">
    <property type="entry name" value="DNAPHOTLYASE"/>
</dbReference>
<dbReference type="InterPro" id="IPR006050">
    <property type="entry name" value="DNA_photolyase_N"/>
</dbReference>
<comment type="similarity">
    <text evidence="2">Belongs to the DNA photolyase class-1 family.</text>
</comment>
<evidence type="ECO:0000259" key="15">
    <source>
        <dbReference type="PROSITE" id="PS51645"/>
    </source>
</evidence>
<feature type="binding site" evidence="12">
    <location>
        <position position="235"/>
    </location>
    <ligand>
        <name>FAD</name>
        <dbReference type="ChEBI" id="CHEBI:57692"/>
    </ligand>
</feature>
<dbReference type="OrthoDB" id="9772484at2"/>
<evidence type="ECO:0000256" key="4">
    <source>
        <dbReference type="ARBA" id="ARBA00014046"/>
    </source>
</evidence>
<dbReference type="AlphaFoldDB" id="A0A0J8Y1S5"/>
<evidence type="ECO:0000256" key="3">
    <source>
        <dbReference type="ARBA" id="ARBA00013149"/>
    </source>
</evidence>
<dbReference type="Pfam" id="PF03441">
    <property type="entry name" value="FAD_binding_7"/>
    <property type="match status" value="1"/>
</dbReference>
<dbReference type="EC" id="4.1.99.3" evidence="3"/>
<evidence type="ECO:0000256" key="2">
    <source>
        <dbReference type="ARBA" id="ARBA00005862"/>
    </source>
</evidence>
<dbReference type="NCBIfam" id="NF007955">
    <property type="entry name" value="PRK10674.1"/>
    <property type="match status" value="1"/>
</dbReference>
<dbReference type="InterPro" id="IPR018394">
    <property type="entry name" value="DNA_photolyase_1_CS_C"/>
</dbReference>
<dbReference type="GO" id="GO:0009416">
    <property type="term" value="P:response to light stimulus"/>
    <property type="evidence" value="ECO:0007669"/>
    <property type="project" value="TreeGrafter"/>
</dbReference>
<dbReference type="Proteomes" id="UP000240481">
    <property type="component" value="Unassembled WGS sequence"/>
</dbReference>
<feature type="site" description="Electron transfer via tryptophanyl radical" evidence="13">
    <location>
        <position position="374"/>
    </location>
</feature>
<evidence type="ECO:0000256" key="14">
    <source>
        <dbReference type="RuleBase" id="RU004182"/>
    </source>
</evidence>
<feature type="binding site" evidence="12">
    <location>
        <begin position="247"/>
        <end position="251"/>
    </location>
    <ligand>
        <name>FAD</name>
        <dbReference type="ChEBI" id="CHEBI:57692"/>
    </ligand>
</feature>
<comment type="caution">
    <text evidence="16">The sequence shown here is derived from an EMBL/GenBank/DDBJ whole genome shotgun (WGS) entry which is preliminary data.</text>
</comment>
<feature type="binding site" evidence="12">
    <location>
        <begin position="387"/>
        <end position="389"/>
    </location>
    <ligand>
        <name>FAD</name>
        <dbReference type="ChEBI" id="CHEBI:57692"/>
    </ligand>
</feature>
<feature type="binding site" evidence="12">
    <location>
        <begin position="289"/>
        <end position="296"/>
    </location>
    <ligand>
        <name>FAD</name>
        <dbReference type="ChEBI" id="CHEBI:57692"/>
    </ligand>
</feature>
<dbReference type="Gene3D" id="1.25.40.80">
    <property type="match status" value="1"/>
</dbReference>
<dbReference type="PANTHER" id="PTHR11455:SF9">
    <property type="entry name" value="CRYPTOCHROME CIRCADIAN CLOCK 5 ISOFORM X1"/>
    <property type="match status" value="1"/>
</dbReference>
<dbReference type="EMBL" id="PYLZ01000004">
    <property type="protein sequence ID" value="PSW24905.1"/>
    <property type="molecule type" value="Genomic_DNA"/>
</dbReference>
<evidence type="ECO:0000256" key="10">
    <source>
        <dbReference type="ARBA" id="ARBA00059220"/>
    </source>
</evidence>
<dbReference type="SUPFAM" id="SSF52425">
    <property type="entry name" value="Cryptochrome/photolyase, N-terminal domain"/>
    <property type="match status" value="1"/>
</dbReference>
<evidence type="ECO:0000313" key="16">
    <source>
        <dbReference type="EMBL" id="PSW24905.1"/>
    </source>
</evidence>
<dbReference type="GO" id="GO:0071949">
    <property type="term" value="F:FAD binding"/>
    <property type="evidence" value="ECO:0007669"/>
    <property type="project" value="TreeGrafter"/>
</dbReference>
<dbReference type="Gene3D" id="3.40.50.620">
    <property type="entry name" value="HUPs"/>
    <property type="match status" value="1"/>
</dbReference>
<dbReference type="InterPro" id="IPR014729">
    <property type="entry name" value="Rossmann-like_a/b/a_fold"/>
</dbReference>
<name>A0A0J8Y1S5_9GAMM</name>
<feature type="domain" description="Photolyase/cryptochrome alpha/beta" evidence="15">
    <location>
        <begin position="1"/>
        <end position="137"/>
    </location>
</feature>
<sequence>MSKLVWLRNDLRVVDNTALLQACQLRQVSEPVIALYIATPMQWHEHHEAPIKIDFIQRRLVELKQSLAALNIPLIVKEVADFAAVPACILALTQQYQVDHVFCNKQYLINENQRDLHVGEQLASRAIKLSVFDDDCIIEPGRVLNKQGDPFKVFTPFRKSWIQVYREQIRSTGRALVQPTPSILGDLDELNKEYPDLESTHSFSYPVTTSIDWAVDDEAIRQRLLTFCYEKAMDYHANRDYPAVDGTSCLSPYLAIGALSLRQCFHSLMTEYPECLENPESGAFTWFNELVWREFYRHLMDANPKLCREQPFHAWTNYVVWKNDETLLHAWQQGETGFPIIDAAMRQLKATGWMHNRLRMIVASFLTKDLLIHWQAGEQWFMSHLIDGDMASNNGGWQWAASTGTDAQPYFRVFNPTTQGQRFDPKGEFVRKWIKELKDVPDKFIHSPHLWLGAHTLSYPKPIVDHKQARLLAIETFKRANEQGKLQGSV</sequence>
<dbReference type="PANTHER" id="PTHR11455">
    <property type="entry name" value="CRYPTOCHROME"/>
    <property type="match status" value="1"/>
</dbReference>
<comment type="function">
    <text evidence="10">Involved in repair of UV radiation-induced DNA damage. Catalyzes the light-dependent monomerization (300-600 nm) of cyclobutyl pyrimidine dimers (in cis-syn configuration), which are formed between adjacent bases on the same DNA strand upon exposure to ultraviolet radiation.</text>
</comment>